<dbReference type="InterPro" id="IPR052021">
    <property type="entry name" value="Type-I_RS_S_subunit"/>
</dbReference>
<dbReference type="PANTHER" id="PTHR30408">
    <property type="entry name" value="TYPE-1 RESTRICTION ENZYME ECOKI SPECIFICITY PROTEIN"/>
    <property type="match status" value="1"/>
</dbReference>
<dbReference type="RefSeq" id="WP_377832699.1">
    <property type="nucleotide sequence ID" value="NZ_JBHRSK010000004.1"/>
</dbReference>
<gene>
    <name evidence="3" type="ORF">ACFOES_08090</name>
</gene>
<dbReference type="InterPro" id="IPR044946">
    <property type="entry name" value="Restrct_endonuc_typeI_TRD_sf"/>
</dbReference>
<evidence type="ECO:0008006" key="5">
    <source>
        <dbReference type="Google" id="ProtNLM"/>
    </source>
</evidence>
<sequence length="433" mass="47407">MRFDHIAELNPTVPIQKGEDAPFIDMASLPEHDRGILHFAVRSFNGSGSRFQDGDTLIARITPCLENGKGAMVSGLGAGNSAFGSTEFVVARARIASDEKFVYYASRSEAFREVAISRMEGTSGRQRVSWQQLASIEVPDLPRVTRKSVGEVLGALDDKIELNRKTAATLEEMARALFRSWFVDFDPVEAKAAGRAPAHVDAAIAALFPDTFGPDGLPAGWTYKLIGDHVDVSRGLSYKGSGLCEEGFGLPMHNLNSIFEGGGYKREGIKFYHGEHKARHEIRAGDLIVANTEQAFDLELIGFAALVPSSFGPSGLFSQHLFKVGIKADSPLSKEWLYYALNASWIGVKIRSFSNGTTVNMLPQDAFEIPAIPIPPREVVIAFDRIVKPMIARQEEAREEAETLAVLRDTLLPKLMSGELRVGEAREQVEEVA</sequence>
<name>A0ABV7AFB6_9RHOB</name>
<comment type="caution">
    <text evidence="3">The sequence shown here is derived from an EMBL/GenBank/DDBJ whole genome shotgun (WGS) entry which is preliminary data.</text>
</comment>
<evidence type="ECO:0000313" key="3">
    <source>
        <dbReference type="EMBL" id="MFC2968049.1"/>
    </source>
</evidence>
<dbReference type="CDD" id="cd17260">
    <property type="entry name" value="RMtype1_S_EcoEI-TRD1-CR1_like"/>
    <property type="match status" value="1"/>
</dbReference>
<keyword evidence="2" id="KW-0238">DNA-binding</keyword>
<dbReference type="Gene3D" id="3.90.220.20">
    <property type="entry name" value="DNA methylase specificity domains"/>
    <property type="match status" value="2"/>
</dbReference>
<keyword evidence="4" id="KW-1185">Reference proteome</keyword>
<organism evidence="3 4">
    <name type="scientific">Acidimangrovimonas pyrenivorans</name>
    <dbReference type="NCBI Taxonomy" id="2030798"/>
    <lineage>
        <taxon>Bacteria</taxon>
        <taxon>Pseudomonadati</taxon>
        <taxon>Pseudomonadota</taxon>
        <taxon>Alphaproteobacteria</taxon>
        <taxon>Rhodobacterales</taxon>
        <taxon>Paracoccaceae</taxon>
        <taxon>Acidimangrovimonas</taxon>
    </lineage>
</organism>
<dbReference type="EMBL" id="JBHRSK010000004">
    <property type="protein sequence ID" value="MFC2968049.1"/>
    <property type="molecule type" value="Genomic_DNA"/>
</dbReference>
<dbReference type="Proteomes" id="UP001595443">
    <property type="component" value="Unassembled WGS sequence"/>
</dbReference>
<evidence type="ECO:0000256" key="2">
    <source>
        <dbReference type="ARBA" id="ARBA00023125"/>
    </source>
</evidence>
<evidence type="ECO:0000256" key="1">
    <source>
        <dbReference type="ARBA" id="ARBA00022747"/>
    </source>
</evidence>
<evidence type="ECO:0000313" key="4">
    <source>
        <dbReference type="Proteomes" id="UP001595443"/>
    </source>
</evidence>
<proteinExistence type="predicted"/>
<dbReference type="PANTHER" id="PTHR30408:SF13">
    <property type="entry name" value="TYPE I RESTRICTION ENZYME HINDI SPECIFICITY SUBUNIT"/>
    <property type="match status" value="1"/>
</dbReference>
<dbReference type="SUPFAM" id="SSF116734">
    <property type="entry name" value="DNA methylase specificity domain"/>
    <property type="match status" value="2"/>
</dbReference>
<protein>
    <recommendedName>
        <fullName evidence="5">Restriction endonuclease subunit S</fullName>
    </recommendedName>
</protein>
<keyword evidence="1" id="KW-0680">Restriction system</keyword>
<accession>A0ABV7AFB6</accession>
<reference evidence="4" key="1">
    <citation type="journal article" date="2019" name="Int. J. Syst. Evol. Microbiol.">
        <title>The Global Catalogue of Microorganisms (GCM) 10K type strain sequencing project: providing services to taxonomists for standard genome sequencing and annotation.</title>
        <authorList>
            <consortium name="The Broad Institute Genomics Platform"/>
            <consortium name="The Broad Institute Genome Sequencing Center for Infectious Disease"/>
            <person name="Wu L."/>
            <person name="Ma J."/>
        </authorList>
    </citation>
    <scope>NUCLEOTIDE SEQUENCE [LARGE SCALE GENOMIC DNA]</scope>
    <source>
        <strain evidence="4">KCTC 62192</strain>
    </source>
</reference>